<dbReference type="RefSeq" id="WP_151650201.1">
    <property type="nucleotide sequence ID" value="NZ_CP044543.1"/>
</dbReference>
<evidence type="ECO:0000256" key="1">
    <source>
        <dbReference type="SAM" id="MobiDB-lite"/>
    </source>
</evidence>
<dbReference type="KEGG" id="bbet:F8237_32745"/>
<feature type="chain" id="PRO_5025061805" evidence="2">
    <location>
        <begin position="23"/>
        <end position="101"/>
    </location>
</feature>
<protein>
    <submittedName>
        <fullName evidence="3">Uncharacterized protein</fullName>
    </submittedName>
</protein>
<evidence type="ECO:0000313" key="4">
    <source>
        <dbReference type="Proteomes" id="UP000325641"/>
    </source>
</evidence>
<organism evidence="3 4">
    <name type="scientific">Bradyrhizobium betae</name>
    <dbReference type="NCBI Taxonomy" id="244734"/>
    <lineage>
        <taxon>Bacteria</taxon>
        <taxon>Pseudomonadati</taxon>
        <taxon>Pseudomonadota</taxon>
        <taxon>Alphaproteobacteria</taxon>
        <taxon>Hyphomicrobiales</taxon>
        <taxon>Nitrobacteraceae</taxon>
        <taxon>Bradyrhizobium</taxon>
    </lineage>
</organism>
<feature type="region of interest" description="Disordered" evidence="1">
    <location>
        <begin position="48"/>
        <end position="101"/>
    </location>
</feature>
<name>A0A5P6PHB8_9BRAD</name>
<accession>A0A5P6PHB8</accession>
<gene>
    <name evidence="3" type="ORF">F8237_32745</name>
</gene>
<feature type="compositionally biased region" description="Polar residues" evidence="1">
    <location>
        <begin position="57"/>
        <end position="70"/>
    </location>
</feature>
<reference evidence="4" key="1">
    <citation type="submission" date="2019-10" db="EMBL/GenBank/DDBJ databases">
        <title>Complete Genome Sequence of Bradyrhizobium betae type strain PL7HG1T.</title>
        <authorList>
            <person name="Bromfield E.S.P."/>
            <person name="Cloutier S."/>
        </authorList>
    </citation>
    <scope>NUCLEOTIDE SEQUENCE [LARGE SCALE GENOMIC DNA]</scope>
    <source>
        <strain evidence="4">PL7HG1</strain>
    </source>
</reference>
<proteinExistence type="predicted"/>
<dbReference type="Proteomes" id="UP000325641">
    <property type="component" value="Chromosome"/>
</dbReference>
<evidence type="ECO:0000313" key="3">
    <source>
        <dbReference type="EMBL" id="QFI76753.1"/>
    </source>
</evidence>
<sequence>MRCSTICIMAGLISSALLTSQASGQNFQSLTPNYQPHQQTDTERLQNFRAPGPAPTTYPNISRDSGTNEPRLNVNRDVSLGGNVTRDSAEGNVRFPIPGSR</sequence>
<dbReference type="EMBL" id="CP044543">
    <property type="protein sequence ID" value="QFI76753.1"/>
    <property type="molecule type" value="Genomic_DNA"/>
</dbReference>
<keyword evidence="2" id="KW-0732">Signal</keyword>
<feature type="signal peptide" evidence="2">
    <location>
        <begin position="1"/>
        <end position="22"/>
    </location>
</feature>
<evidence type="ECO:0000256" key="2">
    <source>
        <dbReference type="SAM" id="SignalP"/>
    </source>
</evidence>
<dbReference type="AlphaFoldDB" id="A0A5P6PHB8"/>